<dbReference type="InterPro" id="IPR036514">
    <property type="entry name" value="SGNH_hydro_sf"/>
</dbReference>
<protein>
    <recommendedName>
        <fullName evidence="3">SGNH hydrolase-type esterase domain-containing protein</fullName>
    </recommendedName>
</protein>
<evidence type="ECO:0000313" key="2">
    <source>
        <dbReference type="Proteomes" id="UP001164746"/>
    </source>
</evidence>
<evidence type="ECO:0000313" key="1">
    <source>
        <dbReference type="EMBL" id="WAR11101.1"/>
    </source>
</evidence>
<evidence type="ECO:0008006" key="3">
    <source>
        <dbReference type="Google" id="ProtNLM"/>
    </source>
</evidence>
<gene>
    <name evidence="1" type="ORF">MAR_036177</name>
</gene>
<keyword evidence="2" id="KW-1185">Reference proteome</keyword>
<organism evidence="1 2">
    <name type="scientific">Mya arenaria</name>
    <name type="common">Soft-shell clam</name>
    <dbReference type="NCBI Taxonomy" id="6604"/>
    <lineage>
        <taxon>Eukaryota</taxon>
        <taxon>Metazoa</taxon>
        <taxon>Spiralia</taxon>
        <taxon>Lophotrochozoa</taxon>
        <taxon>Mollusca</taxon>
        <taxon>Bivalvia</taxon>
        <taxon>Autobranchia</taxon>
        <taxon>Heteroconchia</taxon>
        <taxon>Euheterodonta</taxon>
        <taxon>Imparidentia</taxon>
        <taxon>Neoheterodontei</taxon>
        <taxon>Myida</taxon>
        <taxon>Myoidea</taxon>
        <taxon>Myidae</taxon>
        <taxon>Mya</taxon>
    </lineage>
</organism>
<sequence>MAFYVKQFGQLLPTAHLYTMTLTCFDALSIAAYIESPSFCFTAPPLQEAAGSLAMWQLLRAERPEMAQFAYNTLGTIISRLTRQIDGISLLQFSFILIHVGTNNVAKGENVSFMCSAFADLIRGIRSRHPYIRIIVSSVLPRPVDDAKLCDVLVAGQNTFGSDWKKAAPIKQVESVLESKKKVRNHNNEQLTPECRHVVPTHVTYRLKCACPAREFYRYPRGWTRHAQQNGEPMRMSDFNFFHALFSKHTQHTYTLYNECLVDIITLFRGLNFRGNGTINLGIRTKDSILVETMSVHNTLIRGLSIRMGLPVFRSFSRKSIASPSGKLVPSGSLSFWLRIPTVSGGMIYSSVMSARMFIPRASGRVIPSNILSRRMFLHCTSGEIISSGVLSLRKFRPGASTGV</sequence>
<dbReference type="SUPFAM" id="SSF52266">
    <property type="entry name" value="SGNH hydrolase"/>
    <property type="match status" value="1"/>
</dbReference>
<reference evidence="1" key="1">
    <citation type="submission" date="2022-11" db="EMBL/GenBank/DDBJ databases">
        <title>Centuries of genome instability and evolution in soft-shell clam transmissible cancer (bioRxiv).</title>
        <authorList>
            <person name="Hart S.F.M."/>
            <person name="Yonemitsu M.A."/>
            <person name="Giersch R.M."/>
            <person name="Beal B.F."/>
            <person name="Arriagada G."/>
            <person name="Davis B.W."/>
            <person name="Ostrander E.A."/>
            <person name="Goff S.P."/>
            <person name="Metzger M.J."/>
        </authorList>
    </citation>
    <scope>NUCLEOTIDE SEQUENCE</scope>
    <source>
        <strain evidence="1">MELC-2E11</strain>
        <tissue evidence="1">Siphon/mantle</tissue>
    </source>
</reference>
<dbReference type="Proteomes" id="UP001164746">
    <property type="component" value="Chromosome 7"/>
</dbReference>
<proteinExistence type="predicted"/>
<name>A0ABY7EQK3_MYAAR</name>
<dbReference type="EMBL" id="CP111018">
    <property type="protein sequence ID" value="WAR11101.1"/>
    <property type="molecule type" value="Genomic_DNA"/>
</dbReference>
<dbReference type="Gene3D" id="3.40.50.1110">
    <property type="entry name" value="SGNH hydrolase"/>
    <property type="match status" value="1"/>
</dbReference>
<accession>A0ABY7EQK3</accession>